<gene>
    <name evidence="3" type="ORF">Aco03nite_025490</name>
</gene>
<feature type="region of interest" description="Disordered" evidence="2">
    <location>
        <begin position="197"/>
        <end position="490"/>
    </location>
</feature>
<feature type="compositionally biased region" description="Low complexity" evidence="2">
    <location>
        <begin position="276"/>
        <end position="309"/>
    </location>
</feature>
<dbReference type="Proteomes" id="UP000612282">
    <property type="component" value="Unassembled WGS sequence"/>
</dbReference>
<feature type="region of interest" description="Disordered" evidence="2">
    <location>
        <begin position="137"/>
        <end position="168"/>
    </location>
</feature>
<proteinExistence type="predicted"/>
<reference evidence="3 4" key="1">
    <citation type="submission" date="2021-01" db="EMBL/GenBank/DDBJ databases">
        <title>Whole genome shotgun sequence of Actinoplanes couchii NBRC 106145.</title>
        <authorList>
            <person name="Komaki H."/>
            <person name="Tamura T."/>
        </authorList>
    </citation>
    <scope>NUCLEOTIDE SEQUENCE [LARGE SCALE GENOMIC DNA]</scope>
    <source>
        <strain evidence="3 4">NBRC 106145</strain>
    </source>
</reference>
<feature type="compositionally biased region" description="Low complexity" evidence="2">
    <location>
        <begin position="318"/>
        <end position="329"/>
    </location>
</feature>
<feature type="compositionally biased region" description="Gly residues" evidence="2">
    <location>
        <begin position="424"/>
        <end position="439"/>
    </location>
</feature>
<dbReference type="EMBL" id="BOMG01000037">
    <property type="protein sequence ID" value="GID54145.1"/>
    <property type="molecule type" value="Genomic_DNA"/>
</dbReference>
<feature type="compositionally biased region" description="Gly residues" evidence="2">
    <location>
        <begin position="206"/>
        <end position="230"/>
    </location>
</feature>
<evidence type="ECO:0008006" key="5">
    <source>
        <dbReference type="Google" id="ProtNLM"/>
    </source>
</evidence>
<name>A0ABQ3X6K0_9ACTN</name>
<organism evidence="3 4">
    <name type="scientific">Actinoplanes couchii</name>
    <dbReference type="NCBI Taxonomy" id="403638"/>
    <lineage>
        <taxon>Bacteria</taxon>
        <taxon>Bacillati</taxon>
        <taxon>Actinomycetota</taxon>
        <taxon>Actinomycetes</taxon>
        <taxon>Micromonosporales</taxon>
        <taxon>Micromonosporaceae</taxon>
        <taxon>Actinoplanes</taxon>
    </lineage>
</organism>
<feature type="compositionally biased region" description="Gly residues" evidence="2">
    <location>
        <begin position="362"/>
        <end position="404"/>
    </location>
</feature>
<feature type="compositionally biased region" description="Low complexity" evidence="2">
    <location>
        <begin position="231"/>
        <end position="244"/>
    </location>
</feature>
<keyword evidence="4" id="KW-1185">Reference proteome</keyword>
<keyword evidence="1" id="KW-0175">Coiled coil</keyword>
<evidence type="ECO:0000313" key="4">
    <source>
        <dbReference type="Proteomes" id="UP000612282"/>
    </source>
</evidence>
<evidence type="ECO:0000256" key="1">
    <source>
        <dbReference type="SAM" id="Coils"/>
    </source>
</evidence>
<evidence type="ECO:0000256" key="2">
    <source>
        <dbReference type="SAM" id="MobiDB-lite"/>
    </source>
</evidence>
<feature type="compositionally biased region" description="Basic and acidic residues" evidence="2">
    <location>
        <begin position="446"/>
        <end position="459"/>
    </location>
</feature>
<dbReference type="RefSeq" id="WP_203795254.1">
    <property type="nucleotide sequence ID" value="NZ_BAAAQE010000012.1"/>
</dbReference>
<accession>A0ABQ3X6K0</accession>
<sequence length="490" mass="48672">MAVDAGGGTFASGWSGKPVDVMWAAVKDYNSEPHWKMVNAWKQSYELLLTHISQVKQYRENLATAWPPHKSKAAAAYVQQLDDLIENLEKTYDAAIANHKALQNATLAVVDARRELEPIQREHAANAILLTEYNAQKANTPTPSSSSSGVPQPSAGTAPTPPEPPVVPGRQFQLQQQAAGIMQSLGAELATAQTSFVSPPKYTGQDQGGTQGLPGGGGIGGSGGAGGSGLNPGFTPRGTTTPTGSSNIGTPTTTDRTVPDGKFDPSGPDGSTPSQGPTLVGNNPTTNPNVTNPGTPTPGGTSTLPPSNGTPGGGGGAFPFTPSTGVTPSGSGGGRFTPSGSAGGVPTGTSGLRGGSLPNNGVIGGSPMSGGGVPGGRAGQVGGGSGMPGGMGGPGGSGARGGTRGVNPSGGMIGGPGANSRGTTGRGVNGMGPGGMGGHPGRRANGRTDEDPQGRRWDPDNPWETDNGVDPVLLPAQEQRIDPGPSIGGR</sequence>
<comment type="caution">
    <text evidence="3">The sequence shown here is derived from an EMBL/GenBank/DDBJ whole genome shotgun (WGS) entry which is preliminary data.</text>
</comment>
<feature type="compositionally biased region" description="Gly residues" evidence="2">
    <location>
        <begin position="330"/>
        <end position="354"/>
    </location>
</feature>
<feature type="coiled-coil region" evidence="1">
    <location>
        <begin position="78"/>
        <end position="105"/>
    </location>
</feature>
<feature type="compositionally biased region" description="Low complexity" evidence="2">
    <location>
        <begin position="141"/>
        <end position="158"/>
    </location>
</feature>
<evidence type="ECO:0000313" key="3">
    <source>
        <dbReference type="EMBL" id="GID54145.1"/>
    </source>
</evidence>
<feature type="compositionally biased region" description="Polar residues" evidence="2">
    <location>
        <begin position="245"/>
        <end position="256"/>
    </location>
</feature>
<protein>
    <recommendedName>
        <fullName evidence="5">PPE family domain-containing protein</fullName>
    </recommendedName>
</protein>